<accession>A0ABS5GG30</accession>
<reference evidence="4" key="1">
    <citation type="journal article" date="2021" name="ISME J.">
        <title>Evolutionary origin and ecological implication of a unique nif island in free-living Bradyrhizobium lineages.</title>
        <authorList>
            <person name="Tao J."/>
        </authorList>
    </citation>
    <scope>NUCLEOTIDE SEQUENCE [LARGE SCALE GENOMIC DNA]</scope>
    <source>
        <strain evidence="4">SZCCT0094</strain>
    </source>
</reference>
<name>A0ABS5GG30_9BRAD</name>
<dbReference type="Proteomes" id="UP001314635">
    <property type="component" value="Unassembled WGS sequence"/>
</dbReference>
<evidence type="ECO:0000259" key="2">
    <source>
        <dbReference type="Pfam" id="PF00975"/>
    </source>
</evidence>
<evidence type="ECO:0000313" key="4">
    <source>
        <dbReference type="Proteomes" id="UP001314635"/>
    </source>
</evidence>
<dbReference type="PANTHER" id="PTHR11487:SF0">
    <property type="entry name" value="S-ACYL FATTY ACID SYNTHASE THIOESTERASE, MEDIUM CHAIN"/>
    <property type="match status" value="1"/>
</dbReference>
<evidence type="ECO:0000313" key="3">
    <source>
        <dbReference type="EMBL" id="MBR1140284.1"/>
    </source>
</evidence>
<dbReference type="InterPro" id="IPR001031">
    <property type="entry name" value="Thioesterase"/>
</dbReference>
<dbReference type="Gene3D" id="3.40.50.1820">
    <property type="entry name" value="alpha/beta hydrolase"/>
    <property type="match status" value="1"/>
</dbReference>
<evidence type="ECO:0000256" key="1">
    <source>
        <dbReference type="ARBA" id="ARBA00007169"/>
    </source>
</evidence>
<dbReference type="EMBL" id="JAFCLK010000038">
    <property type="protein sequence ID" value="MBR1140284.1"/>
    <property type="molecule type" value="Genomic_DNA"/>
</dbReference>
<comment type="caution">
    <text evidence="3">The sequence shown here is derived from an EMBL/GenBank/DDBJ whole genome shotgun (WGS) entry which is preliminary data.</text>
</comment>
<organism evidence="3 4">
    <name type="scientific">Bradyrhizobium denitrificans</name>
    <dbReference type="NCBI Taxonomy" id="2734912"/>
    <lineage>
        <taxon>Bacteria</taxon>
        <taxon>Pseudomonadati</taxon>
        <taxon>Pseudomonadota</taxon>
        <taxon>Alphaproteobacteria</taxon>
        <taxon>Hyphomicrobiales</taxon>
        <taxon>Nitrobacteraceae</taxon>
        <taxon>Bradyrhizobium</taxon>
    </lineage>
</organism>
<dbReference type="InterPro" id="IPR012223">
    <property type="entry name" value="TEII"/>
</dbReference>
<keyword evidence="4" id="KW-1185">Reference proteome</keyword>
<proteinExistence type="inferred from homology"/>
<comment type="similarity">
    <text evidence="1">Belongs to the thioesterase family.</text>
</comment>
<sequence>MSMLGVPSAPTSHTGSVKEPLHLYCLPYAGGSGRVFANWQKLFPPEIKVCCIDYPGHGARRSEPLLDRIDRIADGLAREIASRSHARYVLFGHSMGSLVGFEACHQLARYGAQLPELLAVSGHGGPRVPRSSPPMHAVPDDQFIAHLRELGATPPEILATRELMELLLPLLRADFRACETYEPSWNRKLAVPIAVYGGVDDEDADIAALRGWQSETSGTCVVRMFPGDHFFIADQAEAVASSLLHDMRETGLRS</sequence>
<gene>
    <name evidence="3" type="ORF">JQ619_31450</name>
</gene>
<protein>
    <submittedName>
        <fullName evidence="3">Thioesterase</fullName>
    </submittedName>
</protein>
<dbReference type="PANTHER" id="PTHR11487">
    <property type="entry name" value="THIOESTERASE"/>
    <property type="match status" value="1"/>
</dbReference>
<dbReference type="Pfam" id="PF00975">
    <property type="entry name" value="Thioesterase"/>
    <property type="match status" value="1"/>
</dbReference>
<dbReference type="RefSeq" id="WP_172240625.1">
    <property type="nucleotide sequence ID" value="NZ_JABFDP010000027.1"/>
</dbReference>
<dbReference type="InterPro" id="IPR029058">
    <property type="entry name" value="AB_hydrolase_fold"/>
</dbReference>
<feature type="domain" description="Thioesterase" evidence="2">
    <location>
        <begin position="22"/>
        <end position="243"/>
    </location>
</feature>
<dbReference type="SUPFAM" id="SSF53474">
    <property type="entry name" value="alpha/beta-Hydrolases"/>
    <property type="match status" value="1"/>
</dbReference>